<protein>
    <submittedName>
        <fullName evidence="3">AraC family transcriptional regulator</fullName>
    </submittedName>
</protein>
<dbReference type="PANTHER" id="PTHR43280:SF2">
    <property type="entry name" value="HTH-TYPE TRANSCRIPTIONAL REGULATOR EXSA"/>
    <property type="match status" value="1"/>
</dbReference>
<dbReference type="PANTHER" id="PTHR43280">
    <property type="entry name" value="ARAC-FAMILY TRANSCRIPTIONAL REGULATOR"/>
    <property type="match status" value="1"/>
</dbReference>
<dbReference type="PROSITE" id="PS01124">
    <property type="entry name" value="HTH_ARAC_FAMILY_2"/>
    <property type="match status" value="1"/>
</dbReference>
<dbReference type="Pfam" id="PF12833">
    <property type="entry name" value="HTH_18"/>
    <property type="match status" value="1"/>
</dbReference>
<dbReference type="AlphaFoldDB" id="A0A7G9T3L8"/>
<sequence length="277" mass="32992">MREIDDGQYEIVTDNQDVEVKIYLSDEPAGYVPLHWHRHLEIVLVLSGEVTFEYEQHQTNLTSDEFIILGSGILHRSENTANQSIVIQIPISFLSRYCINPELVQFDQMKIKQCQHTAAYADIVTSIHTMYRIYVEKDSCYQLQFAEYLMRCLYTMLKNFTQPQLAIEETDDQRLKTLLGYINQHYVDKLNVHDLALQYHYHPDYLSRYFKKKTGIALNRYIYLVRLAYVHREIIHTEKHIHQIFLENGITNIRLGTRLFEQYYGQSPHQIRKFHQK</sequence>
<dbReference type="Gene3D" id="2.60.120.10">
    <property type="entry name" value="Jelly Rolls"/>
    <property type="match status" value="1"/>
</dbReference>
<dbReference type="KEGG" id="wdi:H9L19_04520"/>
<gene>
    <name evidence="3" type="ORF">H9L19_04520</name>
</gene>
<dbReference type="EMBL" id="CP060724">
    <property type="protein sequence ID" value="QNN74693.1"/>
    <property type="molecule type" value="Genomic_DNA"/>
</dbReference>
<dbReference type="Pfam" id="PF07883">
    <property type="entry name" value="Cupin_2"/>
    <property type="match status" value="1"/>
</dbReference>
<dbReference type="InterPro" id="IPR013096">
    <property type="entry name" value="Cupin_2"/>
</dbReference>
<feature type="domain" description="HTH araC/xylS-type" evidence="2">
    <location>
        <begin position="176"/>
        <end position="274"/>
    </location>
</feature>
<dbReference type="InterPro" id="IPR018060">
    <property type="entry name" value="HTH_AraC"/>
</dbReference>
<dbReference type="SMART" id="SM00342">
    <property type="entry name" value="HTH_ARAC"/>
    <property type="match status" value="1"/>
</dbReference>
<dbReference type="GO" id="GO:0003700">
    <property type="term" value="F:DNA-binding transcription factor activity"/>
    <property type="evidence" value="ECO:0007669"/>
    <property type="project" value="InterPro"/>
</dbReference>
<keyword evidence="4" id="KW-1185">Reference proteome</keyword>
<evidence type="ECO:0000256" key="1">
    <source>
        <dbReference type="ARBA" id="ARBA00023125"/>
    </source>
</evidence>
<evidence type="ECO:0000259" key="2">
    <source>
        <dbReference type="PROSITE" id="PS01124"/>
    </source>
</evidence>
<dbReference type="InterPro" id="IPR014710">
    <property type="entry name" value="RmlC-like_jellyroll"/>
</dbReference>
<evidence type="ECO:0000313" key="4">
    <source>
        <dbReference type="Proteomes" id="UP000515800"/>
    </source>
</evidence>
<proteinExistence type="predicted"/>
<accession>A0A7G9T3L8</accession>
<dbReference type="Gene3D" id="1.10.10.60">
    <property type="entry name" value="Homeodomain-like"/>
    <property type="match status" value="1"/>
</dbReference>
<dbReference type="RefSeq" id="WP_187528528.1">
    <property type="nucleotide sequence ID" value="NZ_CP060724.1"/>
</dbReference>
<name>A0A7G9T3L8_9LACO</name>
<keyword evidence="1" id="KW-0238">DNA-binding</keyword>
<dbReference type="SUPFAM" id="SSF51182">
    <property type="entry name" value="RmlC-like cupins"/>
    <property type="match status" value="1"/>
</dbReference>
<dbReference type="GO" id="GO:0043565">
    <property type="term" value="F:sequence-specific DNA binding"/>
    <property type="evidence" value="ECO:0007669"/>
    <property type="project" value="InterPro"/>
</dbReference>
<dbReference type="InterPro" id="IPR011051">
    <property type="entry name" value="RmlC_Cupin_sf"/>
</dbReference>
<dbReference type="CDD" id="cd02208">
    <property type="entry name" value="cupin_RmlC-like"/>
    <property type="match status" value="1"/>
</dbReference>
<reference evidence="3 4" key="1">
    <citation type="submission" date="2020-08" db="EMBL/GenBank/DDBJ databases">
        <title>Genome sequence of Weissella diestrammenae KACC 16890T.</title>
        <authorList>
            <person name="Hyun D.-W."/>
            <person name="Bae J.-W."/>
        </authorList>
    </citation>
    <scope>NUCLEOTIDE SEQUENCE [LARGE SCALE GENOMIC DNA]</scope>
    <source>
        <strain evidence="3 4">KACC 16890</strain>
    </source>
</reference>
<organism evidence="3 4">
    <name type="scientific">Weissella diestrammenae</name>
    <dbReference type="NCBI Taxonomy" id="1162633"/>
    <lineage>
        <taxon>Bacteria</taxon>
        <taxon>Bacillati</taxon>
        <taxon>Bacillota</taxon>
        <taxon>Bacilli</taxon>
        <taxon>Lactobacillales</taxon>
        <taxon>Lactobacillaceae</taxon>
        <taxon>Weissella</taxon>
    </lineage>
</organism>
<evidence type="ECO:0000313" key="3">
    <source>
        <dbReference type="EMBL" id="QNN74693.1"/>
    </source>
</evidence>
<dbReference type="Proteomes" id="UP000515800">
    <property type="component" value="Chromosome"/>
</dbReference>